<dbReference type="Proteomes" id="UP001357485">
    <property type="component" value="Unassembled WGS sequence"/>
</dbReference>
<feature type="region of interest" description="Disordered" evidence="1">
    <location>
        <begin position="1"/>
        <end position="107"/>
    </location>
</feature>
<gene>
    <name evidence="2" type="primary">vps35_4</name>
    <name evidence="2" type="ORF">LTR16_011702</name>
</gene>
<organism evidence="2 3">
    <name type="scientific">Cryomyces antarcticus</name>
    <dbReference type="NCBI Taxonomy" id="329879"/>
    <lineage>
        <taxon>Eukaryota</taxon>
        <taxon>Fungi</taxon>
        <taxon>Dikarya</taxon>
        <taxon>Ascomycota</taxon>
        <taxon>Pezizomycotina</taxon>
        <taxon>Dothideomycetes</taxon>
        <taxon>Dothideomycetes incertae sedis</taxon>
        <taxon>Cryomyces</taxon>
    </lineage>
</organism>
<keyword evidence="3" id="KW-1185">Reference proteome</keyword>
<evidence type="ECO:0000313" key="2">
    <source>
        <dbReference type="EMBL" id="KAK5276116.1"/>
    </source>
</evidence>
<sequence>MDRLSAYAARESETEEPEQRKKTEAEAAAKLLERLRISKETKKLETATEPEQPQPQPQQQHENGDVPDEEPSNGAEATKTEDAAAKTPAEDAESPESNGDGDKKRPIPDSLRLFEVFYEQVVSLVKMQRLPIQDTTALLVSLAGLAL</sequence>
<proteinExistence type="predicted"/>
<accession>A0ABR0M127</accession>
<reference evidence="2 3" key="1">
    <citation type="submission" date="2023-08" db="EMBL/GenBank/DDBJ databases">
        <title>Black Yeasts Isolated from many extreme environments.</title>
        <authorList>
            <person name="Coleine C."/>
            <person name="Stajich J.E."/>
            <person name="Selbmann L."/>
        </authorList>
    </citation>
    <scope>NUCLEOTIDE SEQUENCE [LARGE SCALE GENOMIC DNA]</scope>
    <source>
        <strain evidence="2 3">CCFEE 536</strain>
    </source>
</reference>
<dbReference type="EMBL" id="JAVRRA010003725">
    <property type="protein sequence ID" value="KAK5276116.1"/>
    <property type="molecule type" value="Genomic_DNA"/>
</dbReference>
<feature type="non-terminal residue" evidence="2">
    <location>
        <position position="147"/>
    </location>
</feature>
<evidence type="ECO:0000256" key="1">
    <source>
        <dbReference type="SAM" id="MobiDB-lite"/>
    </source>
</evidence>
<name>A0ABR0M127_9PEZI</name>
<protein>
    <submittedName>
        <fullName evidence="2">Retromer complex subunit Vps35</fullName>
    </submittedName>
</protein>
<comment type="caution">
    <text evidence="2">The sequence shown here is derived from an EMBL/GenBank/DDBJ whole genome shotgun (WGS) entry which is preliminary data.</text>
</comment>
<evidence type="ECO:0000313" key="3">
    <source>
        <dbReference type="Proteomes" id="UP001357485"/>
    </source>
</evidence>
<feature type="compositionally biased region" description="Basic and acidic residues" evidence="1">
    <location>
        <begin position="17"/>
        <end position="46"/>
    </location>
</feature>